<dbReference type="Gene3D" id="3.20.20.80">
    <property type="entry name" value="Glycosidases"/>
    <property type="match status" value="1"/>
</dbReference>
<organism evidence="11 12">
    <name type="scientific">Candidatus Faecousia excrementigallinarum</name>
    <dbReference type="NCBI Taxonomy" id="2840806"/>
    <lineage>
        <taxon>Bacteria</taxon>
        <taxon>Bacillati</taxon>
        <taxon>Bacillota</taxon>
        <taxon>Clostridia</taxon>
        <taxon>Eubacteriales</taxon>
        <taxon>Oscillospiraceae</taxon>
        <taxon>Faecousia</taxon>
    </lineage>
</organism>
<dbReference type="GO" id="GO:0004134">
    <property type="term" value="F:4-alpha-glucanotransferase activity"/>
    <property type="evidence" value="ECO:0007669"/>
    <property type="project" value="UniProtKB-EC"/>
</dbReference>
<dbReference type="NCBIfam" id="TIGR00217">
    <property type="entry name" value="malQ"/>
    <property type="match status" value="1"/>
</dbReference>
<comment type="similarity">
    <text evidence="2 10">Belongs to the disproportionating enzyme family.</text>
</comment>
<evidence type="ECO:0000256" key="10">
    <source>
        <dbReference type="RuleBase" id="RU361207"/>
    </source>
</evidence>
<dbReference type="PANTHER" id="PTHR32438">
    <property type="entry name" value="4-ALPHA-GLUCANOTRANSFERASE DPE1, CHLOROPLASTIC/AMYLOPLASTIC"/>
    <property type="match status" value="1"/>
</dbReference>
<dbReference type="GO" id="GO:0005975">
    <property type="term" value="P:carbohydrate metabolic process"/>
    <property type="evidence" value="ECO:0007669"/>
    <property type="project" value="InterPro"/>
</dbReference>
<evidence type="ECO:0000313" key="11">
    <source>
        <dbReference type="EMBL" id="HIQ67487.1"/>
    </source>
</evidence>
<accession>A0A9D0Z1H0</accession>
<keyword evidence="7 10" id="KW-0119">Carbohydrate metabolism</keyword>
<dbReference type="SUPFAM" id="SSF51445">
    <property type="entry name" value="(Trans)glycosidases"/>
    <property type="match status" value="1"/>
</dbReference>
<dbReference type="NCBIfam" id="NF011080">
    <property type="entry name" value="PRK14508.1-3"/>
    <property type="match status" value="1"/>
</dbReference>
<keyword evidence="5 10" id="KW-0328">Glycosyltransferase</keyword>
<evidence type="ECO:0000256" key="4">
    <source>
        <dbReference type="ARBA" id="ARBA00020295"/>
    </source>
</evidence>
<name>A0A9D0Z1H0_9FIRM</name>
<dbReference type="InterPro" id="IPR003385">
    <property type="entry name" value="Glyco_hydro_77"/>
</dbReference>
<gene>
    <name evidence="11" type="primary">malQ</name>
    <name evidence="11" type="ORF">IAB74_03130</name>
</gene>
<dbReference type="Proteomes" id="UP000886796">
    <property type="component" value="Unassembled WGS sequence"/>
</dbReference>
<sequence length="494" mass="56504">MMRQSGILMHITSLPGPYGMGTMGKNAYQFVDFLQSAGQSCWQILPLNPTGYGDSPYQSFSSWAGNPYLIDLDILVKEGLLKREELERISWEPTPNRVDFGLQYTRRYPILRTAHERFVPGEEYEVFCQENAFWLNNYALFMAIKDNLGGAPWLTWPEGLKTCRPEALEEQRQKLGKNLDFYRFLQYQFFRQWKALRRYANGKGIRIIGDIPIYVPLDSADVWANPHLFQLDSSLRPTHVAGCPPDSFTADGQLWGNPLYDWPIHEKTGYRWWIRRLSAAAAMYDVVRIDHFRGLESYWSVPAQDKTAKNGHWCPGPGMSFVHAIRKALPGLDFIAEDLGYITPEVRKLQQDSGYPGMKVLEFAFDSREESDYLPHLYPVDSVCYTGTHDNPPLGQWLEDAAPEDVACAKAYLGLNQEEGYIWGIIRGAMSSVSRLCVVQLQDYLELGKDARMNQPGSLSCANWTWRANARQLTPALAEKIRSVTKRYGRLPKE</sequence>
<comment type="caution">
    <text evidence="11">The sequence shown here is derived from an EMBL/GenBank/DDBJ whole genome shotgun (WGS) entry which is preliminary data.</text>
</comment>
<evidence type="ECO:0000256" key="8">
    <source>
        <dbReference type="ARBA" id="ARBA00031423"/>
    </source>
</evidence>
<keyword evidence="6 10" id="KW-0808">Transferase</keyword>
<evidence type="ECO:0000256" key="7">
    <source>
        <dbReference type="ARBA" id="ARBA00023277"/>
    </source>
</evidence>
<dbReference type="AlphaFoldDB" id="A0A9D0Z1H0"/>
<evidence type="ECO:0000313" key="12">
    <source>
        <dbReference type="Proteomes" id="UP000886796"/>
    </source>
</evidence>
<proteinExistence type="inferred from homology"/>
<dbReference type="EC" id="2.4.1.25" evidence="3 10"/>
<evidence type="ECO:0000256" key="9">
    <source>
        <dbReference type="ARBA" id="ARBA00031501"/>
    </source>
</evidence>
<evidence type="ECO:0000256" key="6">
    <source>
        <dbReference type="ARBA" id="ARBA00022679"/>
    </source>
</evidence>
<dbReference type="PANTHER" id="PTHR32438:SF5">
    <property type="entry name" value="4-ALPHA-GLUCANOTRANSFERASE DPE1, CHLOROPLASTIC_AMYLOPLASTIC"/>
    <property type="match status" value="1"/>
</dbReference>
<evidence type="ECO:0000256" key="2">
    <source>
        <dbReference type="ARBA" id="ARBA00005684"/>
    </source>
</evidence>
<reference evidence="11" key="1">
    <citation type="submission" date="2020-10" db="EMBL/GenBank/DDBJ databases">
        <authorList>
            <person name="Gilroy R."/>
        </authorList>
    </citation>
    <scope>NUCLEOTIDE SEQUENCE</scope>
    <source>
        <strain evidence="11">13361</strain>
    </source>
</reference>
<comment type="catalytic activity">
    <reaction evidence="1 10">
        <text>Transfers a segment of a (1-&gt;4)-alpha-D-glucan to a new position in an acceptor, which may be glucose or a (1-&gt;4)-alpha-D-glucan.</text>
        <dbReference type="EC" id="2.4.1.25"/>
    </reaction>
</comment>
<dbReference type="Pfam" id="PF02446">
    <property type="entry name" value="Glyco_hydro_77"/>
    <property type="match status" value="1"/>
</dbReference>
<reference evidence="11" key="2">
    <citation type="journal article" date="2021" name="PeerJ">
        <title>Extensive microbial diversity within the chicken gut microbiome revealed by metagenomics and culture.</title>
        <authorList>
            <person name="Gilroy R."/>
            <person name="Ravi A."/>
            <person name="Getino M."/>
            <person name="Pursley I."/>
            <person name="Horton D.L."/>
            <person name="Alikhan N.F."/>
            <person name="Baker D."/>
            <person name="Gharbi K."/>
            <person name="Hall N."/>
            <person name="Watson M."/>
            <person name="Adriaenssens E.M."/>
            <person name="Foster-Nyarko E."/>
            <person name="Jarju S."/>
            <person name="Secka A."/>
            <person name="Antonio M."/>
            <person name="Oren A."/>
            <person name="Chaudhuri R.R."/>
            <person name="La Ragione R."/>
            <person name="Hildebrand F."/>
            <person name="Pallen M.J."/>
        </authorList>
    </citation>
    <scope>NUCLEOTIDE SEQUENCE</scope>
    <source>
        <strain evidence="11">13361</strain>
    </source>
</reference>
<evidence type="ECO:0000256" key="1">
    <source>
        <dbReference type="ARBA" id="ARBA00000439"/>
    </source>
</evidence>
<evidence type="ECO:0000256" key="3">
    <source>
        <dbReference type="ARBA" id="ARBA00012560"/>
    </source>
</evidence>
<dbReference type="InterPro" id="IPR017853">
    <property type="entry name" value="GH"/>
</dbReference>
<evidence type="ECO:0000256" key="5">
    <source>
        <dbReference type="ARBA" id="ARBA00022676"/>
    </source>
</evidence>
<dbReference type="EMBL" id="DVFK01000043">
    <property type="protein sequence ID" value="HIQ67487.1"/>
    <property type="molecule type" value="Genomic_DNA"/>
</dbReference>
<protein>
    <recommendedName>
        <fullName evidence="4 10">4-alpha-glucanotransferase</fullName>
        <ecNumber evidence="3 10">2.4.1.25</ecNumber>
    </recommendedName>
    <alternativeName>
        <fullName evidence="8 10">Amylomaltase</fullName>
    </alternativeName>
    <alternativeName>
        <fullName evidence="9 10">Disproportionating enzyme</fullName>
    </alternativeName>
</protein>